<dbReference type="GO" id="GO:0003743">
    <property type="term" value="F:translation initiation factor activity"/>
    <property type="evidence" value="ECO:0007669"/>
    <property type="project" value="UniProtKB-KW"/>
</dbReference>
<reference evidence="2 5" key="1">
    <citation type="journal article" date="2018" name="Int. J. Syst. Evol. Microbiol.">
        <title>Draft Genome Sequence of Faecalimonas umbilicata JCM 30896T, an Acetate-Producing Bacterium Isolated from Human Feces.</title>
        <authorList>
            <person name="Sakamoto M."/>
            <person name="Ikeyama N."/>
            <person name="Yuki M."/>
            <person name="Ohkuma M."/>
        </authorList>
    </citation>
    <scope>NUCLEOTIDE SEQUENCE [LARGE SCALE GENOMIC DNA]</scope>
    <source>
        <strain evidence="2 5">EGH7</strain>
    </source>
</reference>
<dbReference type="Proteomes" id="UP000294613">
    <property type="component" value="Unassembled WGS sequence"/>
</dbReference>
<evidence type="ECO:0000313" key="2">
    <source>
        <dbReference type="EMBL" id="GBU03871.1"/>
    </source>
</evidence>
<keyword evidence="3" id="KW-0396">Initiation factor</keyword>
<dbReference type="AlphaFoldDB" id="A0A4R3JQY1"/>
<gene>
    <name evidence="3" type="ORF">EDD74_11049</name>
    <name evidence="2" type="ORF">FAEUMB_04120</name>
</gene>
<dbReference type="GO" id="GO:0042173">
    <property type="term" value="P:regulation of sporulation resulting in formation of a cellular spore"/>
    <property type="evidence" value="ECO:0007669"/>
    <property type="project" value="InterPro"/>
</dbReference>
<dbReference type="EMBL" id="SLZV01000010">
    <property type="protein sequence ID" value="TCS68221.1"/>
    <property type="molecule type" value="Genomic_DNA"/>
</dbReference>
<organism evidence="3 4">
    <name type="scientific">Faecalimonas umbilicata</name>
    <dbReference type="NCBI Taxonomy" id="1912855"/>
    <lineage>
        <taxon>Bacteria</taxon>
        <taxon>Bacillati</taxon>
        <taxon>Bacillota</taxon>
        <taxon>Clostridia</taxon>
        <taxon>Lachnospirales</taxon>
        <taxon>Lachnospiraceae</taxon>
        <taxon>Faecalimonas</taxon>
    </lineage>
</organism>
<dbReference type="EMBL" id="BHEO01000002">
    <property type="protein sequence ID" value="GBU03871.1"/>
    <property type="molecule type" value="Genomic_DNA"/>
</dbReference>
<dbReference type="GO" id="GO:0003700">
    <property type="term" value="F:DNA-binding transcription factor activity"/>
    <property type="evidence" value="ECO:0007669"/>
    <property type="project" value="InterPro"/>
</dbReference>
<feature type="domain" description="Sporulation initiation factor Spo0A C-terminal" evidence="1">
    <location>
        <begin position="5"/>
        <end position="99"/>
    </location>
</feature>
<dbReference type="Gene3D" id="1.10.10.10">
    <property type="entry name" value="Winged helix-like DNA-binding domain superfamily/Winged helix DNA-binding domain"/>
    <property type="match status" value="1"/>
</dbReference>
<dbReference type="InterPro" id="IPR016032">
    <property type="entry name" value="Sig_transdc_resp-reg_C-effctor"/>
</dbReference>
<dbReference type="SUPFAM" id="SSF46894">
    <property type="entry name" value="C-terminal effector domain of the bipartite response regulators"/>
    <property type="match status" value="1"/>
</dbReference>
<dbReference type="GO" id="GO:0005509">
    <property type="term" value="F:calcium ion binding"/>
    <property type="evidence" value="ECO:0007669"/>
    <property type="project" value="InterPro"/>
</dbReference>
<dbReference type="RefSeq" id="WP_016439525.1">
    <property type="nucleotide sequence ID" value="NZ_BHEO01000002.1"/>
</dbReference>
<evidence type="ECO:0000313" key="5">
    <source>
        <dbReference type="Proteomes" id="UP000702954"/>
    </source>
</evidence>
<dbReference type="GO" id="GO:0003677">
    <property type="term" value="F:DNA binding"/>
    <property type="evidence" value="ECO:0007669"/>
    <property type="project" value="InterPro"/>
</dbReference>
<dbReference type="Proteomes" id="UP000702954">
    <property type="component" value="Unassembled WGS sequence"/>
</dbReference>
<reference evidence="3 4" key="2">
    <citation type="submission" date="2019-03" db="EMBL/GenBank/DDBJ databases">
        <title>Genomic Encyclopedia of Type Strains, Phase IV (KMG-IV): sequencing the most valuable type-strain genomes for metagenomic binning, comparative biology and taxonomic classification.</title>
        <authorList>
            <person name="Goeker M."/>
        </authorList>
    </citation>
    <scope>NUCLEOTIDE SEQUENCE [LARGE SCALE GENOMIC DNA]</scope>
    <source>
        <strain evidence="3 4">DSM 103426</strain>
    </source>
</reference>
<name>A0A4R3JQY1_9FIRM</name>
<dbReference type="Pfam" id="PF08769">
    <property type="entry name" value="Spo0A_C"/>
    <property type="match status" value="1"/>
</dbReference>
<dbReference type="InterPro" id="IPR014879">
    <property type="entry name" value="Spo0A_C"/>
</dbReference>
<keyword evidence="5" id="KW-1185">Reference proteome</keyword>
<sequence length="168" mass="19879">MRERVQEILMEIGIPANLKGFKYILDIMELFEEDEAWRNAKMMIVYEKVARMNKTNYCRVEKSIRYAFSNAVTYGDLALVEKYLSVVNVTNGNLLHTLYARVSEEQREEKKANLPERDRVKQNTYEKEVNTFFIKIMCELMDFRNKCIGEEDHLYESMKETFGKVAGF</sequence>
<accession>A0A4R3JQY1</accession>
<proteinExistence type="predicted"/>
<keyword evidence="3" id="KW-0648">Protein biosynthesis</keyword>
<protein>
    <submittedName>
        <fullName evidence="3">Sporulation initiation factor Spo0A-like protein</fullName>
    </submittedName>
</protein>
<dbReference type="GO" id="GO:0005737">
    <property type="term" value="C:cytoplasm"/>
    <property type="evidence" value="ECO:0007669"/>
    <property type="project" value="InterPro"/>
</dbReference>
<comment type="caution">
    <text evidence="3">The sequence shown here is derived from an EMBL/GenBank/DDBJ whole genome shotgun (WGS) entry which is preliminary data.</text>
</comment>
<evidence type="ECO:0000259" key="1">
    <source>
        <dbReference type="Pfam" id="PF08769"/>
    </source>
</evidence>
<evidence type="ECO:0000313" key="4">
    <source>
        <dbReference type="Proteomes" id="UP000294613"/>
    </source>
</evidence>
<evidence type="ECO:0000313" key="3">
    <source>
        <dbReference type="EMBL" id="TCS68221.1"/>
    </source>
</evidence>
<dbReference type="InterPro" id="IPR036388">
    <property type="entry name" value="WH-like_DNA-bd_sf"/>
</dbReference>